<keyword evidence="6" id="KW-1185">Reference proteome</keyword>
<evidence type="ECO:0000256" key="3">
    <source>
        <dbReference type="ARBA" id="ARBA00023235"/>
    </source>
</evidence>
<evidence type="ECO:0000313" key="5">
    <source>
        <dbReference type="EMBL" id="GAA3606758.1"/>
    </source>
</evidence>
<evidence type="ECO:0000259" key="4">
    <source>
        <dbReference type="Pfam" id="PF01168"/>
    </source>
</evidence>
<dbReference type="RefSeq" id="WP_231488238.1">
    <property type="nucleotide sequence ID" value="NZ_BAAAZO010000003.1"/>
</dbReference>
<dbReference type="EMBL" id="BAAAZO010000003">
    <property type="protein sequence ID" value="GAA3606758.1"/>
    <property type="molecule type" value="Genomic_DNA"/>
</dbReference>
<dbReference type="PANTHER" id="PTHR30511">
    <property type="entry name" value="ALANINE RACEMASE"/>
    <property type="match status" value="1"/>
</dbReference>
<gene>
    <name evidence="5" type="ORF">GCM10022223_23330</name>
</gene>
<accession>A0ABP6ZE73</accession>
<sequence length="366" mass="38855">MTFTLTIDEPRWEASVRGAAEQFPAVVPVIKGNGYGFGRERLAELSTRLGVDTVAVGTEAEIASVRKAFHGSIAVLGPMTMAEALKSSRPVGSVIRTVAHADVLRHLADQGDPGIQVILELDSPVHRHGVQLAELAGLTEPLSRVHLAGIAMHLPSGGDRQEVVQSVHRAIYELRTARVPVDTFWVSHLTATELAALRAAEPGITVRPRVGTGLWLADRSTFKVTGTVLDARTVPNREAVGYRQRRMHGGTLLVVSGGTAHGIGLQASSGRSGLKNIMKSVVQGAAHGAGWSPSPFRWAGKKLHYADVAHMQVSMLIVPPGVKPPAVGDRLACDVRMTVSTFDEVEMNPARTGEAVGRGATFPAAS</sequence>
<dbReference type="PANTHER" id="PTHR30511:SF3">
    <property type="entry name" value="LYSINE RACEMASE"/>
    <property type="match status" value="1"/>
</dbReference>
<dbReference type="InterPro" id="IPR000821">
    <property type="entry name" value="Ala_racemase"/>
</dbReference>
<dbReference type="Gene3D" id="2.40.37.10">
    <property type="entry name" value="Lyase, Ornithine Decarboxylase, Chain A, domain 1"/>
    <property type="match status" value="1"/>
</dbReference>
<dbReference type="Gene3D" id="3.20.20.10">
    <property type="entry name" value="Alanine racemase"/>
    <property type="match status" value="1"/>
</dbReference>
<dbReference type="SUPFAM" id="SSF51419">
    <property type="entry name" value="PLP-binding barrel"/>
    <property type="match status" value="1"/>
</dbReference>
<dbReference type="InterPro" id="IPR001608">
    <property type="entry name" value="Ala_racemase_N"/>
</dbReference>
<dbReference type="Pfam" id="PF01168">
    <property type="entry name" value="Ala_racemase_N"/>
    <property type="match status" value="1"/>
</dbReference>
<organism evidence="5 6">
    <name type="scientific">Kineosporia mesophila</name>
    <dbReference type="NCBI Taxonomy" id="566012"/>
    <lineage>
        <taxon>Bacteria</taxon>
        <taxon>Bacillati</taxon>
        <taxon>Actinomycetota</taxon>
        <taxon>Actinomycetes</taxon>
        <taxon>Kineosporiales</taxon>
        <taxon>Kineosporiaceae</taxon>
        <taxon>Kineosporia</taxon>
    </lineage>
</organism>
<comment type="cofactor">
    <cofactor evidence="1">
        <name>pyridoxal 5'-phosphate</name>
        <dbReference type="ChEBI" id="CHEBI:597326"/>
    </cofactor>
</comment>
<evidence type="ECO:0000313" key="6">
    <source>
        <dbReference type="Proteomes" id="UP001501074"/>
    </source>
</evidence>
<evidence type="ECO:0000256" key="1">
    <source>
        <dbReference type="ARBA" id="ARBA00001933"/>
    </source>
</evidence>
<reference evidence="6" key="1">
    <citation type="journal article" date="2019" name="Int. J. Syst. Evol. Microbiol.">
        <title>The Global Catalogue of Microorganisms (GCM) 10K type strain sequencing project: providing services to taxonomists for standard genome sequencing and annotation.</title>
        <authorList>
            <consortium name="The Broad Institute Genomics Platform"/>
            <consortium name="The Broad Institute Genome Sequencing Center for Infectious Disease"/>
            <person name="Wu L."/>
            <person name="Ma J."/>
        </authorList>
    </citation>
    <scope>NUCLEOTIDE SEQUENCE [LARGE SCALE GENOMIC DNA]</scope>
    <source>
        <strain evidence="6">JCM 16902</strain>
    </source>
</reference>
<name>A0ABP6ZE73_9ACTN</name>
<feature type="domain" description="Alanine racemase N-terminal" evidence="4">
    <location>
        <begin position="17"/>
        <end position="182"/>
    </location>
</feature>
<proteinExistence type="predicted"/>
<dbReference type="InterPro" id="IPR029066">
    <property type="entry name" value="PLP-binding_barrel"/>
</dbReference>
<dbReference type="InterPro" id="IPR009006">
    <property type="entry name" value="Ala_racemase/Decarboxylase_C"/>
</dbReference>
<dbReference type="Proteomes" id="UP001501074">
    <property type="component" value="Unassembled WGS sequence"/>
</dbReference>
<comment type="caution">
    <text evidence="5">The sequence shown here is derived from an EMBL/GenBank/DDBJ whole genome shotgun (WGS) entry which is preliminary data.</text>
</comment>
<keyword evidence="3" id="KW-0413">Isomerase</keyword>
<protein>
    <submittedName>
        <fullName evidence="5">Alanine racemase</fullName>
    </submittedName>
</protein>
<evidence type="ECO:0000256" key="2">
    <source>
        <dbReference type="ARBA" id="ARBA00022898"/>
    </source>
</evidence>
<keyword evidence="2" id="KW-0663">Pyridoxal phosphate</keyword>